<keyword evidence="2" id="KW-0472">Membrane</keyword>
<accession>A0AA39LM59</accession>
<protein>
    <submittedName>
        <fullName evidence="3">Uncharacterized protein</fullName>
    </submittedName>
</protein>
<sequence length="349" mass="39441">MNTTAERSAKPIAKALQEEFRRLKAQNGKIKQMYLDVAEQQANAEAEISSLSKELATLRSDNDLLKMSNSNSNSELAALRTQLNAFAEREQETAVQFKHFCEQIEDLQKENSGLTKAVTKGADEISSLKAKVYASNQIDQRRKGEIDALSKLHEELEVANTELKSYIADVDSERFAMQRRVESLVDKDQRNAIKVESLTDLIAKLRAENAELKKYVSTSEEEIEFLKIAFYDGNNELSDLQAQIKAFVTQEQKTAEKMKSNAKLNEELQGTNAELRRSINECRKELTALQVKLDTSAHSERQKEEESRSLAALIEKLRIEKDNQAKCMYIVVAALLLLFSVVLAISRAF</sequence>
<feature type="coiled-coil region" evidence="1">
    <location>
        <begin position="261"/>
        <end position="320"/>
    </location>
</feature>
<evidence type="ECO:0000256" key="2">
    <source>
        <dbReference type="SAM" id="Phobius"/>
    </source>
</evidence>
<keyword evidence="2" id="KW-1133">Transmembrane helix</keyword>
<dbReference type="Proteomes" id="UP001175271">
    <property type="component" value="Unassembled WGS sequence"/>
</dbReference>
<organism evidence="3 4">
    <name type="scientific">Steinernema hermaphroditum</name>
    <dbReference type="NCBI Taxonomy" id="289476"/>
    <lineage>
        <taxon>Eukaryota</taxon>
        <taxon>Metazoa</taxon>
        <taxon>Ecdysozoa</taxon>
        <taxon>Nematoda</taxon>
        <taxon>Chromadorea</taxon>
        <taxon>Rhabditida</taxon>
        <taxon>Tylenchina</taxon>
        <taxon>Panagrolaimomorpha</taxon>
        <taxon>Strongyloidoidea</taxon>
        <taxon>Steinernematidae</taxon>
        <taxon>Steinernema</taxon>
    </lineage>
</organism>
<proteinExistence type="predicted"/>
<feature type="coiled-coil region" evidence="1">
    <location>
        <begin position="13"/>
        <end position="61"/>
    </location>
</feature>
<evidence type="ECO:0000256" key="1">
    <source>
        <dbReference type="SAM" id="Coils"/>
    </source>
</evidence>
<keyword evidence="1" id="KW-0175">Coiled coil</keyword>
<feature type="transmembrane region" description="Helical" evidence="2">
    <location>
        <begin position="328"/>
        <end position="346"/>
    </location>
</feature>
<dbReference type="EMBL" id="JAUCMV010000004">
    <property type="protein sequence ID" value="KAK0402422.1"/>
    <property type="molecule type" value="Genomic_DNA"/>
</dbReference>
<feature type="coiled-coil region" evidence="1">
    <location>
        <begin position="195"/>
        <end position="222"/>
    </location>
</feature>
<name>A0AA39LM59_9BILA</name>
<comment type="caution">
    <text evidence="3">The sequence shown here is derived from an EMBL/GenBank/DDBJ whole genome shotgun (WGS) entry which is preliminary data.</text>
</comment>
<keyword evidence="2" id="KW-0812">Transmembrane</keyword>
<evidence type="ECO:0000313" key="3">
    <source>
        <dbReference type="EMBL" id="KAK0402422.1"/>
    </source>
</evidence>
<reference evidence="3" key="1">
    <citation type="submission" date="2023-06" db="EMBL/GenBank/DDBJ databases">
        <title>Genomic analysis of the entomopathogenic nematode Steinernema hermaphroditum.</title>
        <authorList>
            <person name="Schwarz E.M."/>
            <person name="Heppert J.K."/>
            <person name="Baniya A."/>
            <person name="Schwartz H.T."/>
            <person name="Tan C.-H."/>
            <person name="Antoshechkin I."/>
            <person name="Sternberg P.W."/>
            <person name="Goodrich-Blair H."/>
            <person name="Dillman A.R."/>
        </authorList>
    </citation>
    <scope>NUCLEOTIDE SEQUENCE</scope>
    <source>
        <strain evidence="3">PS9179</strain>
        <tissue evidence="3">Whole animal</tissue>
    </source>
</reference>
<evidence type="ECO:0000313" key="4">
    <source>
        <dbReference type="Proteomes" id="UP001175271"/>
    </source>
</evidence>
<dbReference type="Gene3D" id="1.10.287.1490">
    <property type="match status" value="1"/>
</dbReference>
<dbReference type="AlphaFoldDB" id="A0AA39LM59"/>
<keyword evidence="4" id="KW-1185">Reference proteome</keyword>
<gene>
    <name evidence="3" type="ORF">QR680_016325</name>
</gene>